<feature type="region of interest" description="Disordered" evidence="1">
    <location>
        <begin position="168"/>
        <end position="195"/>
    </location>
</feature>
<evidence type="ECO:0000313" key="2">
    <source>
        <dbReference type="EMBL" id="GAA0498218.1"/>
    </source>
</evidence>
<evidence type="ECO:0008006" key="4">
    <source>
        <dbReference type="Google" id="ProtNLM"/>
    </source>
</evidence>
<proteinExistence type="predicted"/>
<dbReference type="EMBL" id="BAAABY010000059">
    <property type="protein sequence ID" value="GAA0498218.1"/>
    <property type="molecule type" value="Genomic_DNA"/>
</dbReference>
<dbReference type="RefSeq" id="WP_346100054.1">
    <property type="nucleotide sequence ID" value="NZ_BAAABY010000059.1"/>
</dbReference>
<protein>
    <recommendedName>
        <fullName evidence="4">JmjC domain-containing protein</fullName>
    </recommendedName>
</protein>
<dbReference type="SUPFAM" id="SSF51182">
    <property type="entry name" value="RmlC-like cupins"/>
    <property type="match status" value="1"/>
</dbReference>
<accession>A0ABN1BI47</accession>
<comment type="caution">
    <text evidence="2">The sequence shown here is derived from an EMBL/GenBank/DDBJ whole genome shotgun (WGS) entry which is preliminary data.</text>
</comment>
<gene>
    <name evidence="2" type="ORF">GCM10010361_74730</name>
</gene>
<evidence type="ECO:0000256" key="1">
    <source>
        <dbReference type="SAM" id="MobiDB-lite"/>
    </source>
</evidence>
<evidence type="ECO:0000313" key="3">
    <source>
        <dbReference type="Proteomes" id="UP001500909"/>
    </source>
</evidence>
<name>A0ABN1BI47_9ACTN</name>
<dbReference type="Proteomes" id="UP001500909">
    <property type="component" value="Unassembled WGS sequence"/>
</dbReference>
<keyword evidence="3" id="KW-1185">Reference proteome</keyword>
<organism evidence="2 3">
    <name type="scientific">Streptomyces olivaceiscleroticus</name>
    <dbReference type="NCBI Taxonomy" id="68245"/>
    <lineage>
        <taxon>Bacteria</taxon>
        <taxon>Bacillati</taxon>
        <taxon>Actinomycetota</taxon>
        <taxon>Actinomycetes</taxon>
        <taxon>Kitasatosporales</taxon>
        <taxon>Streptomycetaceae</taxon>
        <taxon>Streptomyces</taxon>
    </lineage>
</organism>
<reference evidence="2 3" key="1">
    <citation type="journal article" date="2019" name="Int. J. Syst. Evol. Microbiol.">
        <title>The Global Catalogue of Microorganisms (GCM) 10K type strain sequencing project: providing services to taxonomists for standard genome sequencing and annotation.</title>
        <authorList>
            <consortium name="The Broad Institute Genomics Platform"/>
            <consortium name="The Broad Institute Genome Sequencing Center for Infectious Disease"/>
            <person name="Wu L."/>
            <person name="Ma J."/>
        </authorList>
    </citation>
    <scope>NUCLEOTIDE SEQUENCE [LARGE SCALE GENOMIC DNA]</scope>
    <source>
        <strain evidence="2 3">JCM 4805</strain>
    </source>
</reference>
<dbReference type="InterPro" id="IPR011051">
    <property type="entry name" value="RmlC_Cupin_sf"/>
</dbReference>
<sequence length="215" mass="23020">MHFHDLEQQLDGPMAAAAATAYSARLLEQMSAATLDVPVVHHPLGFVCLPVVRDGELGVCLHFFGHGTDTEPGVEPHHAHSWDLTSHVLYGRVAHEPMDVAGAGEPTHRIYEVLSEAGGRDEVHPTDTLVHGEACPPQVCTAGETYRLPAGFFHASRADGPAATLVLGRSRPGGRDLSLGPVDARGRGRTTTRRRCAGADTSRLLRTALRRLHAG</sequence>